<dbReference type="InterPro" id="IPR032861">
    <property type="entry name" value="TAXi_N"/>
</dbReference>
<proteinExistence type="inferred from homology"/>
<comment type="caution">
    <text evidence="8">The sequence shown here is derived from an EMBL/GenBank/DDBJ whole genome shotgun (WGS) entry which is preliminary data.</text>
</comment>
<feature type="chain" id="PRO_5040356900" evidence="6">
    <location>
        <begin position="25"/>
        <end position="431"/>
    </location>
</feature>
<comment type="similarity">
    <text evidence="1">Belongs to the peptidase A1 family.</text>
</comment>
<dbReference type="PANTHER" id="PTHR47967:SF14">
    <property type="entry name" value="EUKARYOTIC ASPARTYL PROTEASE FAMILY PROTEIN"/>
    <property type="match status" value="1"/>
</dbReference>
<evidence type="ECO:0000259" key="7">
    <source>
        <dbReference type="PROSITE" id="PS51767"/>
    </source>
</evidence>
<protein>
    <submittedName>
        <fullName evidence="8">Eukaryotic aspartyl protease family protein</fullName>
    </submittedName>
</protein>
<dbReference type="CDD" id="cd05476">
    <property type="entry name" value="pepsin_A_like_plant"/>
    <property type="match status" value="1"/>
</dbReference>
<dbReference type="SUPFAM" id="SSF50630">
    <property type="entry name" value="Acid proteases"/>
    <property type="match status" value="1"/>
</dbReference>
<evidence type="ECO:0000313" key="8">
    <source>
        <dbReference type="EMBL" id="CAA0809739.1"/>
    </source>
</evidence>
<dbReference type="InterPro" id="IPR021109">
    <property type="entry name" value="Peptidase_aspartic_dom_sf"/>
</dbReference>
<gene>
    <name evidence="8" type="ORF">SHERM_11650</name>
</gene>
<evidence type="ECO:0000256" key="4">
    <source>
        <dbReference type="ARBA" id="ARBA00022801"/>
    </source>
</evidence>
<dbReference type="GO" id="GO:0004190">
    <property type="term" value="F:aspartic-type endopeptidase activity"/>
    <property type="evidence" value="ECO:0007669"/>
    <property type="project" value="UniProtKB-KW"/>
</dbReference>
<dbReference type="Gene3D" id="2.40.70.10">
    <property type="entry name" value="Acid Proteases"/>
    <property type="match status" value="2"/>
</dbReference>
<dbReference type="OrthoDB" id="2747330at2759"/>
<dbReference type="Pfam" id="PF14541">
    <property type="entry name" value="TAXi_C"/>
    <property type="match status" value="1"/>
</dbReference>
<keyword evidence="2 8" id="KW-0645">Protease</keyword>
<name>A0A9N7MGP3_STRHE</name>
<keyword evidence="6" id="KW-0732">Signal</keyword>
<evidence type="ECO:0000256" key="6">
    <source>
        <dbReference type="SAM" id="SignalP"/>
    </source>
</evidence>
<dbReference type="PANTHER" id="PTHR47967">
    <property type="entry name" value="OS07G0603500 PROTEIN-RELATED"/>
    <property type="match status" value="1"/>
</dbReference>
<feature type="domain" description="Peptidase A1" evidence="7">
    <location>
        <begin position="90"/>
        <end position="422"/>
    </location>
</feature>
<dbReference type="Proteomes" id="UP001153555">
    <property type="component" value="Unassembled WGS sequence"/>
</dbReference>
<dbReference type="AlphaFoldDB" id="A0A9N7MGP3"/>
<evidence type="ECO:0000256" key="1">
    <source>
        <dbReference type="ARBA" id="ARBA00007447"/>
    </source>
</evidence>
<evidence type="ECO:0000256" key="2">
    <source>
        <dbReference type="ARBA" id="ARBA00022670"/>
    </source>
</evidence>
<dbReference type="InterPro" id="IPR032799">
    <property type="entry name" value="TAXi_C"/>
</dbReference>
<dbReference type="GO" id="GO:0006508">
    <property type="term" value="P:proteolysis"/>
    <property type="evidence" value="ECO:0007669"/>
    <property type="project" value="UniProtKB-KW"/>
</dbReference>
<accession>A0A9N7MGP3</accession>
<evidence type="ECO:0000256" key="3">
    <source>
        <dbReference type="ARBA" id="ARBA00022750"/>
    </source>
</evidence>
<dbReference type="GO" id="GO:0005576">
    <property type="term" value="C:extracellular region"/>
    <property type="evidence" value="ECO:0007669"/>
    <property type="project" value="TreeGrafter"/>
</dbReference>
<dbReference type="PROSITE" id="PS51767">
    <property type="entry name" value="PEPTIDASE_A1"/>
    <property type="match status" value="1"/>
</dbReference>
<keyword evidence="5" id="KW-0325">Glycoprotein</keyword>
<evidence type="ECO:0000313" key="9">
    <source>
        <dbReference type="Proteomes" id="UP001153555"/>
    </source>
</evidence>
<dbReference type="EMBL" id="CACSLK010004199">
    <property type="protein sequence ID" value="CAA0809739.1"/>
    <property type="molecule type" value="Genomic_DNA"/>
</dbReference>
<keyword evidence="4" id="KW-0378">Hydrolase</keyword>
<dbReference type="InterPro" id="IPR051708">
    <property type="entry name" value="Plant_Aspart_Prot_A1"/>
</dbReference>
<evidence type="ECO:0000256" key="5">
    <source>
        <dbReference type="ARBA" id="ARBA00023180"/>
    </source>
</evidence>
<dbReference type="InterPro" id="IPR034161">
    <property type="entry name" value="Pepsin-like_plant"/>
</dbReference>
<reference evidence="8" key="1">
    <citation type="submission" date="2019-12" db="EMBL/GenBank/DDBJ databases">
        <authorList>
            <person name="Scholes J."/>
        </authorList>
    </citation>
    <scope>NUCLEOTIDE SEQUENCE</scope>
</reference>
<dbReference type="Pfam" id="PF14543">
    <property type="entry name" value="TAXi_N"/>
    <property type="match status" value="1"/>
</dbReference>
<dbReference type="InterPro" id="IPR033121">
    <property type="entry name" value="PEPTIDASE_A1"/>
</dbReference>
<organism evidence="8 9">
    <name type="scientific">Striga hermonthica</name>
    <name type="common">Purple witchweed</name>
    <name type="synonym">Buchnera hermonthica</name>
    <dbReference type="NCBI Taxonomy" id="68872"/>
    <lineage>
        <taxon>Eukaryota</taxon>
        <taxon>Viridiplantae</taxon>
        <taxon>Streptophyta</taxon>
        <taxon>Embryophyta</taxon>
        <taxon>Tracheophyta</taxon>
        <taxon>Spermatophyta</taxon>
        <taxon>Magnoliopsida</taxon>
        <taxon>eudicotyledons</taxon>
        <taxon>Gunneridae</taxon>
        <taxon>Pentapetalae</taxon>
        <taxon>asterids</taxon>
        <taxon>lamiids</taxon>
        <taxon>Lamiales</taxon>
        <taxon>Orobanchaceae</taxon>
        <taxon>Buchnereae</taxon>
        <taxon>Striga</taxon>
    </lineage>
</organism>
<keyword evidence="9" id="KW-1185">Reference proteome</keyword>
<keyword evidence="3" id="KW-0064">Aspartyl protease</keyword>
<feature type="signal peptide" evidence="6">
    <location>
        <begin position="1"/>
        <end position="24"/>
    </location>
</feature>
<sequence>MTNFNNSLLRFCCLLSSSLYVVLEARHYSFPTATAIISPSNSTTKLVFPLIHSLRPSHNIPNAITSNFPNQANYEIDVSQIIPDEEGMGFLVNILIGEPSVPVLLSMDTGSSLTWVQCLRCAGCTPAAPIYNPVVSSTYKPLLCRSKSQCLYHSEFSNCRGDYRCTYDVNYMDASASSGVLALEKFTFATSTGAASVFSDLAFGYGLESSGNLNGVNGILGLQVLNEGSLLPRVGNKFSYCLGNISDLNYPHSRLVLGSGIHDGFTTPLSILQGHYAVSLRGIGVGGKNLNIFNGRGFDYKMLVDSGTTLTYLERGVYEKVRGEVGGLLDERLRRFDTGGADILCYWGDLRRDLEGFPLITLVLEEGVQVYLGTESVFRRVNDTVFCLAMAVTTSRFGIIGAYAQQYYNIGFDVDAKRISFLSIECKLLDD</sequence>